<dbReference type="AlphaFoldDB" id="A0A8W7PIG9"/>
<evidence type="ECO:0000313" key="3">
    <source>
        <dbReference type="EnsemblMetazoa" id="ACOM032029-PA.1"/>
    </source>
</evidence>
<organism evidence="3">
    <name type="scientific">Anopheles coluzzii</name>
    <name type="common">African malaria mosquito</name>
    <dbReference type="NCBI Taxonomy" id="1518534"/>
    <lineage>
        <taxon>Eukaryota</taxon>
        <taxon>Metazoa</taxon>
        <taxon>Ecdysozoa</taxon>
        <taxon>Arthropoda</taxon>
        <taxon>Hexapoda</taxon>
        <taxon>Insecta</taxon>
        <taxon>Pterygota</taxon>
        <taxon>Neoptera</taxon>
        <taxon>Endopterygota</taxon>
        <taxon>Diptera</taxon>
        <taxon>Nematocera</taxon>
        <taxon>Culicoidea</taxon>
        <taxon>Culicidae</taxon>
        <taxon>Anophelinae</taxon>
        <taxon>Anopheles</taxon>
    </lineage>
</organism>
<protein>
    <submittedName>
        <fullName evidence="3">Uncharacterized protein</fullName>
    </submittedName>
</protein>
<dbReference type="EnsemblMetazoa" id="ACOM032029-RA">
    <property type="protein sequence ID" value="ACOM032029-PA.1"/>
    <property type="gene ID" value="ACOM032029"/>
</dbReference>
<keyword evidence="2" id="KW-0472">Membrane</keyword>
<accession>A0A8W7PIG9</accession>
<proteinExistence type="predicted"/>
<evidence type="ECO:0000256" key="1">
    <source>
        <dbReference type="SAM" id="MobiDB-lite"/>
    </source>
</evidence>
<name>A0A8W7PIG9_ANOCL</name>
<keyword evidence="2" id="KW-0812">Transmembrane</keyword>
<feature type="compositionally biased region" description="Polar residues" evidence="1">
    <location>
        <begin position="71"/>
        <end position="80"/>
    </location>
</feature>
<reference evidence="3" key="1">
    <citation type="submission" date="2022-08" db="UniProtKB">
        <authorList>
            <consortium name="EnsemblMetazoa"/>
        </authorList>
    </citation>
    <scope>IDENTIFICATION</scope>
</reference>
<feature type="transmembrane region" description="Helical" evidence="2">
    <location>
        <begin position="48"/>
        <end position="65"/>
    </location>
</feature>
<feature type="region of interest" description="Disordered" evidence="1">
    <location>
        <begin position="67"/>
        <end position="113"/>
    </location>
</feature>
<keyword evidence="2" id="KW-1133">Transmembrane helix</keyword>
<sequence length="113" mass="12391">LDRITSNDFLKALRTHEFESTEWYIIVPRNSKIQLSLKTSSKTINMKFTYIFFIIAAIVLMLGAADADRGNSGNRPSKGNPTPGRPSSHKPHPTGGSQKKHTKNPKASPNASG</sequence>
<evidence type="ECO:0000256" key="2">
    <source>
        <dbReference type="SAM" id="Phobius"/>
    </source>
</evidence>
<dbReference type="Proteomes" id="UP000075882">
    <property type="component" value="Unassembled WGS sequence"/>
</dbReference>
<feature type="compositionally biased region" description="Basic residues" evidence="1">
    <location>
        <begin position="87"/>
        <end position="104"/>
    </location>
</feature>